<dbReference type="AlphaFoldDB" id="X1SRB6"/>
<feature type="non-terminal residue" evidence="1">
    <location>
        <position position="211"/>
    </location>
</feature>
<sequence length="211" mass="24523">MNLRKKIIFLGLISIFIITAMAMFSFASEEKDYINRALKLIDKEKYNEAVKELEEGLMVVRSKADLEFVNVVFTDEEAWEFGMYNLRENATFAQGETFFMYGEARNYTIKEIKKDLYEIYLKEDMYILDKNNNVLFKQEDFLDYHITSHSKNLDLFITNTLTQTSPFPVGDYKFLLVLKDVFPMDSELVVHLHTLLGTENGSVCGGHVMQA</sequence>
<reference evidence="1" key="1">
    <citation type="journal article" date="2014" name="Front. Microbiol.">
        <title>High frequency of phylogenetically diverse reductive dehalogenase-homologous genes in deep subseafloor sedimentary metagenomes.</title>
        <authorList>
            <person name="Kawai M."/>
            <person name="Futagami T."/>
            <person name="Toyoda A."/>
            <person name="Takaki Y."/>
            <person name="Nishi S."/>
            <person name="Hori S."/>
            <person name="Arai W."/>
            <person name="Tsubouchi T."/>
            <person name="Morono Y."/>
            <person name="Uchiyama I."/>
            <person name="Ito T."/>
            <person name="Fujiyama A."/>
            <person name="Inagaki F."/>
            <person name="Takami H."/>
        </authorList>
    </citation>
    <scope>NUCLEOTIDE SEQUENCE</scope>
    <source>
        <strain evidence="1">Expedition CK06-06</strain>
    </source>
</reference>
<name>X1SRB6_9ZZZZ</name>
<gene>
    <name evidence="1" type="ORF">S12H4_03157</name>
</gene>
<comment type="caution">
    <text evidence="1">The sequence shown here is derived from an EMBL/GenBank/DDBJ whole genome shotgun (WGS) entry which is preliminary data.</text>
</comment>
<evidence type="ECO:0000313" key="1">
    <source>
        <dbReference type="EMBL" id="GAI70364.1"/>
    </source>
</evidence>
<proteinExistence type="predicted"/>
<organism evidence="1">
    <name type="scientific">marine sediment metagenome</name>
    <dbReference type="NCBI Taxonomy" id="412755"/>
    <lineage>
        <taxon>unclassified sequences</taxon>
        <taxon>metagenomes</taxon>
        <taxon>ecological metagenomes</taxon>
    </lineage>
</organism>
<protein>
    <submittedName>
        <fullName evidence="1">Uncharacterized protein</fullName>
    </submittedName>
</protein>
<dbReference type="EMBL" id="BARW01000859">
    <property type="protein sequence ID" value="GAI70364.1"/>
    <property type="molecule type" value="Genomic_DNA"/>
</dbReference>
<accession>X1SRB6</accession>